<protein>
    <submittedName>
        <fullName evidence="1">Uncharacterized protein</fullName>
    </submittedName>
</protein>
<comment type="caution">
    <text evidence="1">The sequence shown here is derived from an EMBL/GenBank/DDBJ whole genome shotgun (WGS) entry which is preliminary data.</text>
</comment>
<evidence type="ECO:0000313" key="2">
    <source>
        <dbReference type="Proteomes" id="UP001558613"/>
    </source>
</evidence>
<organism evidence="1 2">
    <name type="scientific">Cirrhinus molitorella</name>
    <name type="common">mud carp</name>
    <dbReference type="NCBI Taxonomy" id="172907"/>
    <lineage>
        <taxon>Eukaryota</taxon>
        <taxon>Metazoa</taxon>
        <taxon>Chordata</taxon>
        <taxon>Craniata</taxon>
        <taxon>Vertebrata</taxon>
        <taxon>Euteleostomi</taxon>
        <taxon>Actinopterygii</taxon>
        <taxon>Neopterygii</taxon>
        <taxon>Teleostei</taxon>
        <taxon>Ostariophysi</taxon>
        <taxon>Cypriniformes</taxon>
        <taxon>Cyprinidae</taxon>
        <taxon>Labeoninae</taxon>
        <taxon>Labeonini</taxon>
        <taxon>Cirrhinus</taxon>
    </lineage>
</organism>
<reference evidence="1 2" key="1">
    <citation type="submission" date="2023-09" db="EMBL/GenBank/DDBJ databases">
        <authorList>
            <person name="Wang M."/>
        </authorList>
    </citation>
    <scope>NUCLEOTIDE SEQUENCE [LARGE SCALE GENOMIC DNA]</scope>
    <source>
        <strain evidence="1">GT-2023</strain>
        <tissue evidence="1">Liver</tissue>
    </source>
</reference>
<proteinExistence type="predicted"/>
<name>A0ABR3ML60_9TELE</name>
<dbReference type="Proteomes" id="UP001558613">
    <property type="component" value="Unassembled WGS sequence"/>
</dbReference>
<gene>
    <name evidence="1" type="ORF">QQF64_003387</name>
</gene>
<evidence type="ECO:0000313" key="1">
    <source>
        <dbReference type="EMBL" id="KAL1265360.1"/>
    </source>
</evidence>
<accession>A0ABR3ML60</accession>
<dbReference type="EMBL" id="JAYMGO010000011">
    <property type="protein sequence ID" value="KAL1265360.1"/>
    <property type="molecule type" value="Genomic_DNA"/>
</dbReference>
<sequence>MEELLQRLTEVSIRQQQIVEHIASRQGETDPELAALRMAAAQRTPPPDPQTQVTQLLPKMTANDDVESYLQMFENVATREGWSRDGWARLLAPLLTGEAQ</sequence>
<keyword evidence="2" id="KW-1185">Reference proteome</keyword>